<feature type="repeat" description="ANK" evidence="1">
    <location>
        <begin position="335"/>
        <end position="363"/>
    </location>
</feature>
<dbReference type="PANTHER" id="PTHR13018:SF83">
    <property type="entry name" value="RRM DOMAIN-CONTAINING PROTEIN"/>
    <property type="match status" value="1"/>
</dbReference>
<evidence type="ECO:0000256" key="4">
    <source>
        <dbReference type="SAM" id="Phobius"/>
    </source>
</evidence>
<dbReference type="SMART" id="SM00248">
    <property type="entry name" value="ANK"/>
    <property type="match status" value="5"/>
</dbReference>
<dbReference type="OrthoDB" id="438690at2759"/>
<evidence type="ECO:0000256" key="1">
    <source>
        <dbReference type="PROSITE-ProRule" id="PRU00023"/>
    </source>
</evidence>
<dbReference type="InterPro" id="IPR036770">
    <property type="entry name" value="Ankyrin_rpt-contain_sf"/>
</dbReference>
<evidence type="ECO:0000256" key="2">
    <source>
        <dbReference type="SAM" id="Coils"/>
    </source>
</evidence>
<feature type="transmembrane region" description="Helical" evidence="4">
    <location>
        <begin position="1520"/>
        <end position="1540"/>
    </location>
</feature>
<dbReference type="InterPro" id="IPR002110">
    <property type="entry name" value="Ankyrin_rpt"/>
</dbReference>
<accession>A0A812ULF9</accession>
<gene>
    <name evidence="5" type="primary">Psmd10</name>
    <name evidence="5" type="ORF">SNAT2548_LOCUS32386</name>
</gene>
<feature type="repeat" description="ANK" evidence="1">
    <location>
        <begin position="377"/>
        <end position="409"/>
    </location>
</feature>
<keyword evidence="4" id="KW-0812">Transmembrane</keyword>
<dbReference type="GO" id="GO:0005886">
    <property type="term" value="C:plasma membrane"/>
    <property type="evidence" value="ECO:0007669"/>
    <property type="project" value="TreeGrafter"/>
</dbReference>
<keyword evidence="1" id="KW-0040">ANK repeat</keyword>
<protein>
    <submittedName>
        <fullName evidence="5">Psmd10 protein</fullName>
    </submittedName>
</protein>
<name>A0A812ULF9_9DINO</name>
<dbReference type="PROSITE" id="PS50088">
    <property type="entry name" value="ANK_REPEAT"/>
    <property type="match status" value="2"/>
</dbReference>
<proteinExistence type="predicted"/>
<evidence type="ECO:0000313" key="6">
    <source>
        <dbReference type="Proteomes" id="UP000604046"/>
    </source>
</evidence>
<feature type="transmembrane region" description="Helical" evidence="4">
    <location>
        <begin position="1469"/>
        <end position="1492"/>
    </location>
</feature>
<dbReference type="InterPro" id="IPR045122">
    <property type="entry name" value="Csc1-like"/>
</dbReference>
<dbReference type="Proteomes" id="UP000604046">
    <property type="component" value="Unassembled WGS sequence"/>
</dbReference>
<keyword evidence="6" id="KW-1185">Reference proteome</keyword>
<dbReference type="GO" id="GO:0005227">
    <property type="term" value="F:calcium-activated cation channel activity"/>
    <property type="evidence" value="ECO:0007669"/>
    <property type="project" value="InterPro"/>
</dbReference>
<feature type="compositionally biased region" description="Basic residues" evidence="3">
    <location>
        <begin position="1117"/>
        <end position="1133"/>
    </location>
</feature>
<dbReference type="SUPFAM" id="SSF48403">
    <property type="entry name" value="Ankyrin repeat"/>
    <property type="match status" value="1"/>
</dbReference>
<sequence>MPQLFCCADEEAAVPLSSYAERLRSGRGLVRLTSTEALIEMFVVPFDTLLAMTEIKPHEDLLAEGALVEFDESDGNAMFVSHQWAGIDHPDPKLEQFKVLQDGLRNALSGAVRIEGNISSELFLGQQSTLPAEELSSKPLFIWYDYFCCPQRSRFLRDLAISSIPAFVERCQYFVVLCPHVRHTQHEVVLNKRTWESRGWCRLERTARELSMRKTSGLSIDIQSATHLALAPTWDWIRAPVGDGFFTLEEDRVKLADVLEKMLHAKLKACLKQGDYHGYRLMLNMQQIHLRRLPTQPVEDVVPGFDSDRQDPATYVLERFLHQNGFRSAKCRDAAGWSPLSYAALSGNPMLIVSLLEQGADPNEGIEKFEPIFHFTPGTRALHISAFLGNNEGIRLLLERGADVQAKDNYDATPLHWAALGSNVEGIQVLCAADASCATFANVLGYLPLTMACMAPSVASMWELLPHTPKQELDVALHASILHGLPSAGMISALIEAGANVDARPATPLFTARGMLFAVLGVRHRFSESTLSTYAYYHCNATPLMCSVITCAFEATEALLAAGARTDLRNSRGRSAADLAKETSAPSYILAALKAPDLGNKGCCPLPLLHIGCRYRNDGPCGMCASEQRGFVRSISYLNAELKLRVLSGGDQGAYTPTRPLRNLVEIPEVPDGEESSALLQAVDPEVEEAQGSAGFVFQDPKTELRNVETFVEGLQKWVRLQAEAVSQEEDLVLAQAKLHELMREVIHAHEELEGAAQETLALQRDLALATDRSLVLRAEENSGLERSQLLVAAHAHLRQCLCRNPAGRLWPLWSTKSRELQEYGPGISLYFAFTARLSATFFLCAILVLPLLCLNLVGNGLDNVDAGTGEHGVLAWSTLGNLQTNGTINSGPFNIPAGDFSFWAGLLDAIAMGATWAVALWFIQKTIPDAVARERKEVVTPDAYTLYISGLPRRIESHLEYEQLLKDHFEQLLNAELAPAAAKTGVEVIGRAEQFLDQPPARSCCSWQRDLDRKGRRIGMVSQGCEDQATCEVRWPGAQSQLLPPVRESLKPQESQESAEGQAGLLAASLLHRLEHAGCAPAEGGRSTVHKVSLVRDFRGSLGRFRAAVDSAQRAHNQKQKKQGGSARRTRRHSEELDEAEKDRVLKQLQELKVEELEVLGAFVTFTHVKHKEFISQEYRFSRIIGLGRWLQGDDQRFQGEAIRASDAPLPADIFWENIDCPKGWRLFKRVVIGGVFVILVLVMILCLSLAKWGREAAKAQGSSCPVGANATDAQKLYCNCTEIGIQNVLRDVPAGSRQECNSWLETFAYSQAMMMLAVVFSSVINLAAGVFISMIAHFAQPPNFTVLESRMMQMTFVVKVLTLGVVVTLVNADFQFYIGSFKGLLGLLGAGQFKDIDKAWHAAVGVEILTLFIFSIMNEVVAIAFVLLFKLKCYCLGGRKADWQSMKELFTPPQFELAANHADQLSLVFAGLLFSSCLPGVLVVLAVRLYSMYWIHKFQFLRGSSVPPRHKQELARGMARWVQVAVFCHCAVAVWVYGSETLMVQNEQRFEAGAATDYATQLGNLLGSEAAAVVEKALTPAATPNALVFCFLVVFWALKLLYWVLGQAAVDNLLAIVSWVLPCRGCFKSSRNAVFDEAFTEAPMREMIRRRINHSYNVWDADGFEFLTPAAGAGLGFRV</sequence>
<feature type="transmembrane region" description="Helical" evidence="4">
    <location>
        <begin position="901"/>
        <end position="924"/>
    </location>
</feature>
<comment type="caution">
    <text evidence="5">The sequence shown here is derived from an EMBL/GenBank/DDBJ whole genome shotgun (WGS) entry which is preliminary data.</text>
</comment>
<dbReference type="Pfam" id="PF12796">
    <property type="entry name" value="Ank_2"/>
    <property type="match status" value="1"/>
</dbReference>
<feature type="coiled-coil region" evidence="2">
    <location>
        <begin position="725"/>
        <end position="759"/>
    </location>
</feature>
<dbReference type="PROSITE" id="PS50297">
    <property type="entry name" value="ANK_REP_REGION"/>
    <property type="match status" value="2"/>
</dbReference>
<reference evidence="5" key="1">
    <citation type="submission" date="2021-02" db="EMBL/GenBank/DDBJ databases">
        <authorList>
            <person name="Dougan E. K."/>
            <person name="Rhodes N."/>
            <person name="Thang M."/>
            <person name="Chan C."/>
        </authorList>
    </citation>
    <scope>NUCLEOTIDE SEQUENCE</scope>
</reference>
<dbReference type="EMBL" id="CAJNDS010002707">
    <property type="protein sequence ID" value="CAE7569492.1"/>
    <property type="molecule type" value="Genomic_DNA"/>
</dbReference>
<feature type="region of interest" description="Disordered" evidence="3">
    <location>
        <begin position="1110"/>
        <end position="1141"/>
    </location>
</feature>
<evidence type="ECO:0000256" key="3">
    <source>
        <dbReference type="SAM" id="MobiDB-lite"/>
    </source>
</evidence>
<feature type="transmembrane region" description="Helical" evidence="4">
    <location>
        <begin position="1314"/>
        <end position="1341"/>
    </location>
</feature>
<feature type="transmembrane region" description="Helical" evidence="4">
    <location>
        <begin position="1407"/>
        <end position="1431"/>
    </location>
</feature>
<dbReference type="Gene3D" id="1.25.40.20">
    <property type="entry name" value="Ankyrin repeat-containing domain"/>
    <property type="match status" value="1"/>
</dbReference>
<evidence type="ECO:0000313" key="5">
    <source>
        <dbReference type="EMBL" id="CAE7569492.1"/>
    </source>
</evidence>
<keyword evidence="4" id="KW-1133">Transmembrane helix</keyword>
<organism evidence="5 6">
    <name type="scientific">Symbiodinium natans</name>
    <dbReference type="NCBI Taxonomy" id="878477"/>
    <lineage>
        <taxon>Eukaryota</taxon>
        <taxon>Sar</taxon>
        <taxon>Alveolata</taxon>
        <taxon>Dinophyceae</taxon>
        <taxon>Suessiales</taxon>
        <taxon>Symbiodiniaceae</taxon>
        <taxon>Symbiodinium</taxon>
    </lineage>
</organism>
<keyword evidence="4" id="KW-0472">Membrane</keyword>
<feature type="transmembrane region" description="Helical" evidence="4">
    <location>
        <begin position="1232"/>
        <end position="1252"/>
    </location>
</feature>
<dbReference type="PANTHER" id="PTHR13018">
    <property type="entry name" value="PROBABLE MEMBRANE PROTEIN DUF221-RELATED"/>
    <property type="match status" value="1"/>
</dbReference>
<keyword evidence="2" id="KW-0175">Coiled coil</keyword>
<feature type="transmembrane region" description="Helical" evidence="4">
    <location>
        <begin position="1588"/>
        <end position="1607"/>
    </location>
</feature>
<feature type="transmembrane region" description="Helical" evidence="4">
    <location>
        <begin position="1353"/>
        <end position="1372"/>
    </location>
</feature>